<evidence type="ECO:0000256" key="8">
    <source>
        <dbReference type="ARBA" id="ARBA00024438"/>
    </source>
</evidence>
<keyword evidence="16" id="KW-1185">Reference proteome</keyword>
<keyword evidence="4 12" id="KW-0812">Transmembrane</keyword>
<evidence type="ECO:0000259" key="13">
    <source>
        <dbReference type="Pfam" id="PF10099"/>
    </source>
</evidence>
<protein>
    <recommendedName>
        <fullName evidence="8">Anti-sigma-W factor RsiW</fullName>
    </recommendedName>
    <alternativeName>
        <fullName evidence="10">Regulator of SigK</fullName>
    </alternativeName>
    <alternativeName>
        <fullName evidence="9">Sigma-K anti-sigma factor RskA</fullName>
    </alternativeName>
</protein>
<accession>A0ABY8B057</accession>
<dbReference type="RefSeq" id="WP_214730182.1">
    <property type="nucleotide sequence ID" value="NZ_CP109617.1"/>
</dbReference>
<keyword evidence="6 12" id="KW-0472">Membrane</keyword>
<keyword evidence="5 12" id="KW-1133">Transmembrane helix</keyword>
<evidence type="ECO:0000256" key="2">
    <source>
        <dbReference type="ARBA" id="ARBA00004236"/>
    </source>
</evidence>
<proteinExistence type="inferred from homology"/>
<feature type="transmembrane region" description="Helical" evidence="12">
    <location>
        <begin position="103"/>
        <end position="124"/>
    </location>
</feature>
<dbReference type="Pfam" id="PF13490">
    <property type="entry name" value="zf-HC2"/>
    <property type="match status" value="1"/>
</dbReference>
<comment type="subcellular location">
    <subcellularLocation>
        <location evidence="2">Cell membrane</location>
    </subcellularLocation>
    <subcellularLocation>
        <location evidence="1">Membrane</location>
        <topology evidence="1">Single-pass membrane protein</topology>
    </subcellularLocation>
</comment>
<evidence type="ECO:0000256" key="11">
    <source>
        <dbReference type="SAM" id="MobiDB-lite"/>
    </source>
</evidence>
<sequence length="241" mass="26206">MNACDQLIDYFNQHLTEEERMKFEQHLATCKDCQEELEQLEALVGGVAFLSTPTEPPRGMKARVLDRVFEEEEDNEPVITTDTSASVPPATPFKQKKKRNVPLWGMVALAAALLLSLIGNGYLLTNQPDAPAIALTETIPLDGESEGTAYLAEQDGATQLIVQTNGLASLDANEVYQVWLLKDGAPIPTGAFVTDDKGNGTVIYTLDSDEVDVDWDTVAVTKEPNRGNETPQGEIVLSASL</sequence>
<evidence type="ECO:0000259" key="14">
    <source>
        <dbReference type="Pfam" id="PF13490"/>
    </source>
</evidence>
<evidence type="ECO:0000256" key="6">
    <source>
        <dbReference type="ARBA" id="ARBA00023136"/>
    </source>
</evidence>
<evidence type="ECO:0000256" key="5">
    <source>
        <dbReference type="ARBA" id="ARBA00022989"/>
    </source>
</evidence>
<evidence type="ECO:0000313" key="15">
    <source>
        <dbReference type="EMBL" id="WED55522.1"/>
    </source>
</evidence>
<evidence type="ECO:0000256" key="3">
    <source>
        <dbReference type="ARBA" id="ARBA00022475"/>
    </source>
</evidence>
<keyword evidence="3" id="KW-1003">Cell membrane</keyword>
<dbReference type="Proteomes" id="UP001219957">
    <property type="component" value="Chromosome"/>
</dbReference>
<evidence type="ECO:0000256" key="9">
    <source>
        <dbReference type="ARBA" id="ARBA00029829"/>
    </source>
</evidence>
<gene>
    <name evidence="15" type="ORF">OE059_01350</name>
</gene>
<dbReference type="InterPro" id="IPR018764">
    <property type="entry name" value="RskA_C"/>
</dbReference>
<dbReference type="Gene3D" id="1.10.10.1320">
    <property type="entry name" value="Anti-sigma factor, zinc-finger domain"/>
    <property type="match status" value="1"/>
</dbReference>
<dbReference type="InterPro" id="IPR041916">
    <property type="entry name" value="Anti_sigma_zinc_sf"/>
</dbReference>
<evidence type="ECO:0000313" key="16">
    <source>
        <dbReference type="Proteomes" id="UP001219957"/>
    </source>
</evidence>
<dbReference type="PANTHER" id="PTHR37461:SF1">
    <property type="entry name" value="ANTI-SIGMA-K FACTOR RSKA"/>
    <property type="match status" value="1"/>
</dbReference>
<dbReference type="InterPro" id="IPR051474">
    <property type="entry name" value="Anti-sigma-K/W_factor"/>
</dbReference>
<dbReference type="PANTHER" id="PTHR37461">
    <property type="entry name" value="ANTI-SIGMA-K FACTOR RSKA"/>
    <property type="match status" value="1"/>
</dbReference>
<feature type="domain" description="Anti-sigma K factor RskA C-terminal" evidence="13">
    <location>
        <begin position="107"/>
        <end position="235"/>
    </location>
</feature>
<evidence type="ECO:0000256" key="12">
    <source>
        <dbReference type="SAM" id="Phobius"/>
    </source>
</evidence>
<dbReference type="Pfam" id="PF10099">
    <property type="entry name" value="RskA_C"/>
    <property type="match status" value="1"/>
</dbReference>
<evidence type="ECO:0000256" key="7">
    <source>
        <dbReference type="ARBA" id="ARBA00024353"/>
    </source>
</evidence>
<feature type="domain" description="Putative zinc-finger" evidence="14">
    <location>
        <begin position="5"/>
        <end position="34"/>
    </location>
</feature>
<evidence type="ECO:0000256" key="1">
    <source>
        <dbReference type="ARBA" id="ARBA00004167"/>
    </source>
</evidence>
<comment type="similarity">
    <text evidence="7">Belongs to the zinc-associated anti-sigma factor (ZAS) superfamily. Anti-sigma-W factor family.</text>
</comment>
<organism evidence="15 16">
    <name type="scientific">Exiguobacterium profundum</name>
    <dbReference type="NCBI Taxonomy" id="307643"/>
    <lineage>
        <taxon>Bacteria</taxon>
        <taxon>Bacillati</taxon>
        <taxon>Bacillota</taxon>
        <taxon>Bacilli</taxon>
        <taxon>Bacillales</taxon>
        <taxon>Bacillales Family XII. Incertae Sedis</taxon>
        <taxon>Exiguobacterium</taxon>
    </lineage>
</organism>
<evidence type="ECO:0000256" key="4">
    <source>
        <dbReference type="ARBA" id="ARBA00022692"/>
    </source>
</evidence>
<name>A0ABY8B057_9BACL</name>
<feature type="region of interest" description="Disordered" evidence="11">
    <location>
        <begin position="72"/>
        <end position="92"/>
    </location>
</feature>
<dbReference type="InterPro" id="IPR027383">
    <property type="entry name" value="Znf_put"/>
</dbReference>
<dbReference type="EMBL" id="CP109617">
    <property type="protein sequence ID" value="WED55522.1"/>
    <property type="molecule type" value="Genomic_DNA"/>
</dbReference>
<reference evidence="15 16" key="1">
    <citation type="submission" date="2022-10" db="EMBL/GenBank/DDBJ databases">
        <title>Complete genome sequence of Exiguobacterium profundum TSS-3 isolated from an extremely saline-alkaline spring located in Ixtapa, Chiapas-Mexico.</title>
        <authorList>
            <person name="Rincon-Rosales R."/>
            <person name="Rogel M.A."/>
            <person name="Rincon-Molina C.I."/>
            <person name="Guerrero G."/>
            <person name="Manzano-Gomez L.A."/>
            <person name="Lopez-Lopez A."/>
            <person name="Rincon Molina F.A."/>
            <person name="Martinez-Romero E."/>
        </authorList>
    </citation>
    <scope>NUCLEOTIDE SEQUENCE [LARGE SCALE GENOMIC DNA]</scope>
    <source>
        <strain evidence="15 16">TSS-3</strain>
    </source>
</reference>
<evidence type="ECO:0000256" key="10">
    <source>
        <dbReference type="ARBA" id="ARBA00030803"/>
    </source>
</evidence>